<dbReference type="SUPFAM" id="SSF51338">
    <property type="entry name" value="Composite domain of metallo-dependent hydrolases"/>
    <property type="match status" value="1"/>
</dbReference>
<dbReference type="OrthoDB" id="10258955at2759"/>
<keyword evidence="4" id="KW-1185">Reference proteome</keyword>
<evidence type="ECO:0000313" key="3">
    <source>
        <dbReference type="EMBL" id="KIJ40898.1"/>
    </source>
</evidence>
<dbReference type="EMBL" id="KN837140">
    <property type="protein sequence ID" value="KIJ40898.1"/>
    <property type="molecule type" value="Genomic_DNA"/>
</dbReference>
<reference evidence="3 4" key="1">
    <citation type="submission" date="2014-06" db="EMBL/GenBank/DDBJ databases">
        <title>Evolutionary Origins and Diversification of the Mycorrhizal Mutualists.</title>
        <authorList>
            <consortium name="DOE Joint Genome Institute"/>
            <consortium name="Mycorrhizal Genomics Consortium"/>
            <person name="Kohler A."/>
            <person name="Kuo A."/>
            <person name="Nagy L.G."/>
            <person name="Floudas D."/>
            <person name="Copeland A."/>
            <person name="Barry K.W."/>
            <person name="Cichocki N."/>
            <person name="Veneault-Fourrey C."/>
            <person name="LaButti K."/>
            <person name="Lindquist E.A."/>
            <person name="Lipzen A."/>
            <person name="Lundell T."/>
            <person name="Morin E."/>
            <person name="Murat C."/>
            <person name="Riley R."/>
            <person name="Ohm R."/>
            <person name="Sun H."/>
            <person name="Tunlid A."/>
            <person name="Henrissat B."/>
            <person name="Grigoriev I.V."/>
            <person name="Hibbett D.S."/>
            <person name="Martin F."/>
        </authorList>
    </citation>
    <scope>NUCLEOTIDE SEQUENCE [LARGE SCALE GENOMIC DNA]</scope>
    <source>
        <strain evidence="3 4">SS14</strain>
    </source>
</reference>
<dbReference type="InterPro" id="IPR032466">
    <property type="entry name" value="Metal_Hydrolase"/>
</dbReference>
<dbReference type="GO" id="GO:0005737">
    <property type="term" value="C:cytoplasm"/>
    <property type="evidence" value="ECO:0007669"/>
    <property type="project" value="TreeGrafter"/>
</dbReference>
<evidence type="ECO:0000259" key="2">
    <source>
        <dbReference type="Pfam" id="PF01979"/>
    </source>
</evidence>
<dbReference type="Pfam" id="PF01979">
    <property type="entry name" value="Amidohydro_1"/>
    <property type="match status" value="1"/>
</dbReference>
<dbReference type="InterPro" id="IPR011059">
    <property type="entry name" value="Metal-dep_hydrolase_composite"/>
</dbReference>
<keyword evidence="1" id="KW-0472">Membrane</keyword>
<evidence type="ECO:0000256" key="1">
    <source>
        <dbReference type="SAM" id="Phobius"/>
    </source>
</evidence>
<protein>
    <recommendedName>
        <fullName evidence="2">Amidohydrolase-related domain-containing protein</fullName>
    </recommendedName>
</protein>
<dbReference type="GO" id="GO:0004038">
    <property type="term" value="F:allantoinase activity"/>
    <property type="evidence" value="ECO:0007669"/>
    <property type="project" value="TreeGrafter"/>
</dbReference>
<dbReference type="Proteomes" id="UP000054279">
    <property type="component" value="Unassembled WGS sequence"/>
</dbReference>
<dbReference type="HOGENOM" id="CLU_006273_0_0_1"/>
<dbReference type="Gene3D" id="3.20.20.140">
    <property type="entry name" value="Metal-dependent hydrolases"/>
    <property type="match status" value="2"/>
</dbReference>
<feature type="domain" description="Amidohydrolase-related" evidence="2">
    <location>
        <begin position="407"/>
        <end position="499"/>
    </location>
</feature>
<evidence type="ECO:0000313" key="4">
    <source>
        <dbReference type="Proteomes" id="UP000054279"/>
    </source>
</evidence>
<gene>
    <name evidence="3" type="ORF">M422DRAFT_75681</name>
</gene>
<organism evidence="3 4">
    <name type="scientific">Sphaerobolus stellatus (strain SS14)</name>
    <dbReference type="NCBI Taxonomy" id="990650"/>
    <lineage>
        <taxon>Eukaryota</taxon>
        <taxon>Fungi</taxon>
        <taxon>Dikarya</taxon>
        <taxon>Basidiomycota</taxon>
        <taxon>Agaricomycotina</taxon>
        <taxon>Agaricomycetes</taxon>
        <taxon>Phallomycetidae</taxon>
        <taxon>Geastrales</taxon>
        <taxon>Sphaerobolaceae</taxon>
        <taxon>Sphaerobolus</taxon>
    </lineage>
</organism>
<accession>A0A0C9UCS0</accession>
<dbReference type="SUPFAM" id="SSF51556">
    <property type="entry name" value="Metallo-dependent hydrolases"/>
    <property type="match status" value="2"/>
</dbReference>
<dbReference type="GO" id="GO:0006145">
    <property type="term" value="P:purine nucleobase catabolic process"/>
    <property type="evidence" value="ECO:0007669"/>
    <property type="project" value="TreeGrafter"/>
</dbReference>
<sequence>MGRESLPLGNDNADHRKLRRKSGKLARLGLFSVVLCSISLVLYVQSLSSINTAHSRVPYKADEILARCAELNRKPGPPRDFHTRTHSDRFVPGTNPVLLHNATIWTGSVDDHGKEEIVIGDVLMDRGIVRWVGGANDLKNAKEIYGENLAIVDVGGAWVTPGLVDMHSHIGVESSPGLAGAEDSDSIKGLTLPWLRSLDGLNTHDESYHLTIAGGVTTSNVLPGSADAIGGQAYVIKLRSTSERSASSMLVERPGSVNSTGWRQIKHAVGENPSRLYQGTRMDTIWALRDAYKHGQELVRKQDEYCSAATKGIWDGLGSFPEDLQWEALADVIRGKVKVHTHCHEAVDFDGVVRLSSEFKFPIAAFHHAAEAYLVPDLIKKAWGSTPAVAIFATFARYKREAWRSSEFAARILADNGLKVVMKSDHPQPINARSLLFEAQQAYFYGLPAHLALASITTTPVEILGLGHRLGYLKEGHDADLVIWDSHPLALGATPKQVYIDGIPQIQDPHTQEKVSAFQELPKVPNFDEEAKKAVEYEGLPPLLPRSAKTVVFTNVRDIWFRGEHGMTCLLDLFKGEEYTNREVVVQNGQITCMGPCHYARSNLQYGYEEIDLEGGFLAPGLISFGSPLGLGDILLEDTTNNGNAFDALGGPIPPSIAGGEGYVDRAVDGLQFATRNALLAYRAGVTAAIAQPDSTGLISGVGVMFATGARHRLEKGAIFQDATSFHVTIQHEESSSAPSISTKIGTLRRLLMGGGTGEIKHYFDLITKGEIPLVITVESADIIATLIQLKKDVESIHEHSIQMTLVRATEAHLLARELGEAGVGVILSPVRPHPLSWEQRRILPGLPLSKESSLSTLLAHGVTVGIGSQPMGAWTVRNTPFELAWAALQSNLSKEQALALVTTNLEKLLGVNHWNGSHLDIVAYRGGDLLEFGSKVVGVISHTRELVDLF</sequence>
<feature type="transmembrane region" description="Helical" evidence="1">
    <location>
        <begin position="25"/>
        <end position="44"/>
    </location>
</feature>
<dbReference type="InterPro" id="IPR006680">
    <property type="entry name" value="Amidohydro-rel"/>
</dbReference>
<dbReference type="InterPro" id="IPR050138">
    <property type="entry name" value="DHOase/Allantoinase_Hydrolase"/>
</dbReference>
<dbReference type="PANTHER" id="PTHR43668:SF5">
    <property type="entry name" value="AMIDOHYDROLASE 3 DOMAIN-CONTAINING PROTEIN"/>
    <property type="match status" value="1"/>
</dbReference>
<keyword evidence="1" id="KW-1133">Transmembrane helix</keyword>
<dbReference type="PANTHER" id="PTHR43668">
    <property type="entry name" value="ALLANTOINASE"/>
    <property type="match status" value="1"/>
</dbReference>
<name>A0A0C9UCS0_SPHS4</name>
<dbReference type="AlphaFoldDB" id="A0A0C9UCS0"/>
<keyword evidence="1" id="KW-0812">Transmembrane</keyword>
<proteinExistence type="predicted"/>